<dbReference type="GO" id="GO:0016491">
    <property type="term" value="F:oxidoreductase activity"/>
    <property type="evidence" value="ECO:0007669"/>
    <property type="project" value="TreeGrafter"/>
</dbReference>
<dbReference type="RefSeq" id="WP_228345883.1">
    <property type="nucleotide sequence ID" value="NZ_CP045550.1"/>
</dbReference>
<name>A0A9E8JNU9_9GAMM</name>
<dbReference type="GO" id="GO:0005829">
    <property type="term" value="C:cytosol"/>
    <property type="evidence" value="ECO:0007669"/>
    <property type="project" value="TreeGrafter"/>
</dbReference>
<dbReference type="KEGG" id="vcw:GJQ55_02185"/>
<accession>A0A9E8JNU9</accession>
<organism evidence="4 5">
    <name type="scientific">Venatoribacter cucullus</name>
    <dbReference type="NCBI Taxonomy" id="2661630"/>
    <lineage>
        <taxon>Bacteria</taxon>
        <taxon>Pseudomonadati</taxon>
        <taxon>Pseudomonadota</taxon>
        <taxon>Gammaproteobacteria</taxon>
        <taxon>Oceanospirillales</taxon>
        <taxon>Oceanospirillaceae</taxon>
        <taxon>Venatoribacter</taxon>
    </lineage>
</organism>
<dbReference type="EMBL" id="CP046056">
    <property type="protein sequence ID" value="QQD23358.1"/>
    <property type="molecule type" value="Genomic_DNA"/>
</dbReference>
<dbReference type="SUPFAM" id="SSF52218">
    <property type="entry name" value="Flavoproteins"/>
    <property type="match status" value="1"/>
</dbReference>
<dbReference type="Proteomes" id="UP000596074">
    <property type="component" value="Chromosome"/>
</dbReference>
<dbReference type="Pfam" id="PF00258">
    <property type="entry name" value="Flavodoxin_1"/>
    <property type="match status" value="1"/>
</dbReference>
<evidence type="ECO:0000256" key="1">
    <source>
        <dbReference type="ARBA" id="ARBA00001917"/>
    </source>
</evidence>
<proteinExistence type="predicted"/>
<keyword evidence="3" id="KW-0288">FMN</keyword>
<dbReference type="GO" id="GO:0010181">
    <property type="term" value="F:FMN binding"/>
    <property type="evidence" value="ECO:0007669"/>
    <property type="project" value="InterPro"/>
</dbReference>
<dbReference type="PANTHER" id="PTHR19384">
    <property type="entry name" value="NITRIC OXIDE SYNTHASE-RELATED"/>
    <property type="match status" value="1"/>
</dbReference>
<sequence>MSVIYLAVGSVTGTAVAVANAVREHLQQAGHQVIQDEQPSVAALNNSAADAVLICTSTTGRGDLPAAIAPFYAELEQQFPLQNGRPFGVISLGDSSYDATFCGAGALLEERFLELQGRQPVPRVTIDATETVTPDDDALFWLQEWTEKAL</sequence>
<keyword evidence="2" id="KW-0285">Flavoprotein</keyword>
<dbReference type="AlphaFoldDB" id="A0A9E8JNU9"/>
<evidence type="ECO:0000256" key="3">
    <source>
        <dbReference type="ARBA" id="ARBA00022643"/>
    </source>
</evidence>
<dbReference type="InterPro" id="IPR029039">
    <property type="entry name" value="Flavoprotein-like_sf"/>
</dbReference>
<keyword evidence="5" id="KW-1185">Reference proteome</keyword>
<dbReference type="PANTHER" id="PTHR19384:SF128">
    <property type="entry name" value="NADPH OXIDOREDUCTASE A"/>
    <property type="match status" value="1"/>
</dbReference>
<gene>
    <name evidence="4" type="ORF">GJQ55_02185</name>
</gene>
<dbReference type="Gene3D" id="3.40.50.360">
    <property type="match status" value="1"/>
</dbReference>
<evidence type="ECO:0000256" key="2">
    <source>
        <dbReference type="ARBA" id="ARBA00022630"/>
    </source>
</evidence>
<dbReference type="GO" id="GO:0050660">
    <property type="term" value="F:flavin adenine dinucleotide binding"/>
    <property type="evidence" value="ECO:0007669"/>
    <property type="project" value="TreeGrafter"/>
</dbReference>
<dbReference type="PROSITE" id="PS50902">
    <property type="entry name" value="FLAVODOXIN_LIKE"/>
    <property type="match status" value="1"/>
</dbReference>
<dbReference type="InterPro" id="IPR008254">
    <property type="entry name" value="Flavodoxin/NO_synth"/>
</dbReference>
<protein>
    <submittedName>
        <fullName evidence="4">Flavodoxin</fullName>
    </submittedName>
</protein>
<evidence type="ECO:0000313" key="4">
    <source>
        <dbReference type="EMBL" id="QQD23358.1"/>
    </source>
</evidence>
<comment type="cofactor">
    <cofactor evidence="1">
        <name>FMN</name>
        <dbReference type="ChEBI" id="CHEBI:58210"/>
    </cofactor>
</comment>
<reference evidence="4 5" key="1">
    <citation type="submission" date="2019-11" db="EMBL/GenBank/DDBJ databases">
        <title>Venatorbacter sp. nov. a predator of Campylobacter and other Gram-negative bacteria.</title>
        <authorList>
            <person name="Saeedi A."/>
            <person name="Cummings N.J."/>
            <person name="Connerton I.F."/>
            <person name="Connerton P.L."/>
        </authorList>
    </citation>
    <scope>NUCLEOTIDE SEQUENCE [LARGE SCALE GENOMIC DNA]</scope>
    <source>
        <strain evidence="4">XL5</strain>
    </source>
</reference>
<evidence type="ECO:0000313" key="5">
    <source>
        <dbReference type="Proteomes" id="UP000596074"/>
    </source>
</evidence>